<dbReference type="Gene3D" id="3.40.50.880">
    <property type="match status" value="1"/>
</dbReference>
<sequence length="268" mass="29913">MDKLTPSMDVVQHIVQPYQEIQAQVHSQEDVYALYCREQEVEEPPSDVPGPSSISLEDDKGWAGSVKFNPAVREQFESFRCRSDTFSLGICNGCQLMALLGWVGADVPGAAGDGRAHGVLLGHNVSTRFESRFVTVRIEESPSVLLRGMGGSSLGVWVAHGEGLMRFRSDKVLDHVTSRGLAPLRYVNDQNVPTEEYPMNPNGSPLGIAGLCSEDGRHLAMMPHPERCVLTWQWPWMPEDWRRSLQAAPWIRLFDNGYSWCLQSAEQD</sequence>
<dbReference type="GO" id="GO:0005737">
    <property type="term" value="C:cytoplasm"/>
    <property type="evidence" value="ECO:0007669"/>
    <property type="project" value="TreeGrafter"/>
</dbReference>
<dbReference type="PANTHER" id="PTHR10099">
    <property type="entry name" value="PHOSPHORIBOSYLFORMYLGLYCINAMIDINE SYNTHASE"/>
    <property type="match status" value="1"/>
</dbReference>
<dbReference type="InterPro" id="IPR029062">
    <property type="entry name" value="Class_I_gatase-like"/>
</dbReference>
<dbReference type="Proteomes" id="UP000824782">
    <property type="component" value="Unassembled WGS sequence"/>
</dbReference>
<organism evidence="1 2">
    <name type="scientific">Engystomops pustulosus</name>
    <name type="common">Tungara frog</name>
    <name type="synonym">Physalaemus pustulosus</name>
    <dbReference type="NCBI Taxonomy" id="76066"/>
    <lineage>
        <taxon>Eukaryota</taxon>
        <taxon>Metazoa</taxon>
        <taxon>Chordata</taxon>
        <taxon>Craniata</taxon>
        <taxon>Vertebrata</taxon>
        <taxon>Euteleostomi</taxon>
        <taxon>Amphibia</taxon>
        <taxon>Batrachia</taxon>
        <taxon>Anura</taxon>
        <taxon>Neobatrachia</taxon>
        <taxon>Hyloidea</taxon>
        <taxon>Leptodactylidae</taxon>
        <taxon>Leiuperinae</taxon>
        <taxon>Engystomops</taxon>
    </lineage>
</organism>
<reference evidence="1" key="1">
    <citation type="thesis" date="2020" institute="ProQuest LLC" country="789 East Eisenhower Parkway, Ann Arbor, MI, USA">
        <title>Comparative Genomics and Chromosome Evolution.</title>
        <authorList>
            <person name="Mudd A.B."/>
        </authorList>
    </citation>
    <scope>NUCLEOTIDE SEQUENCE</scope>
    <source>
        <strain evidence="1">237g6f4</strain>
        <tissue evidence="1">Blood</tissue>
    </source>
</reference>
<gene>
    <name evidence="1" type="ORF">GDO81_010989</name>
</gene>
<keyword evidence="2" id="KW-1185">Reference proteome</keyword>
<evidence type="ECO:0000313" key="1">
    <source>
        <dbReference type="EMBL" id="KAG8579652.1"/>
    </source>
</evidence>
<evidence type="ECO:0008006" key="3">
    <source>
        <dbReference type="Google" id="ProtNLM"/>
    </source>
</evidence>
<dbReference type="EMBL" id="WNYA01000004">
    <property type="protein sequence ID" value="KAG8579652.1"/>
    <property type="molecule type" value="Genomic_DNA"/>
</dbReference>
<dbReference type="SMART" id="SM01211">
    <property type="entry name" value="GATase_5"/>
    <property type="match status" value="1"/>
</dbReference>
<dbReference type="AlphaFoldDB" id="A0AAV7C5G4"/>
<dbReference type="Pfam" id="PF13507">
    <property type="entry name" value="GATase_5"/>
    <property type="match status" value="1"/>
</dbReference>
<dbReference type="GO" id="GO:0006164">
    <property type="term" value="P:purine nucleotide biosynthetic process"/>
    <property type="evidence" value="ECO:0007669"/>
    <property type="project" value="TreeGrafter"/>
</dbReference>
<dbReference type="PANTHER" id="PTHR10099:SF1">
    <property type="entry name" value="PHOSPHORIBOSYLFORMYLGLYCINAMIDINE SYNTHASE"/>
    <property type="match status" value="1"/>
</dbReference>
<dbReference type="GO" id="GO:0004642">
    <property type="term" value="F:phosphoribosylformylglycinamidine synthase activity"/>
    <property type="evidence" value="ECO:0007669"/>
    <property type="project" value="TreeGrafter"/>
</dbReference>
<name>A0AAV7C5G4_ENGPU</name>
<accession>A0AAV7C5G4</accession>
<protein>
    <recommendedName>
        <fullName evidence="3">Phosphoribosylformylglycinamidine synthase</fullName>
    </recommendedName>
</protein>
<evidence type="ECO:0000313" key="2">
    <source>
        <dbReference type="Proteomes" id="UP000824782"/>
    </source>
</evidence>
<comment type="caution">
    <text evidence="1">The sequence shown here is derived from an EMBL/GenBank/DDBJ whole genome shotgun (WGS) entry which is preliminary data.</text>
</comment>
<proteinExistence type="predicted"/>
<dbReference type="SUPFAM" id="SSF52317">
    <property type="entry name" value="Class I glutamine amidotransferase-like"/>
    <property type="match status" value="1"/>
</dbReference>